<gene>
    <name evidence="2" type="ORF">Pyxpy02_00108</name>
</gene>
<organism evidence="2">
    <name type="scientific">Pseudomonas phage Pyxpy02</name>
    <dbReference type="NCBI Taxonomy" id="3138547"/>
    <lineage>
        <taxon>Viruses</taxon>
    </lineage>
</organism>
<accession>A0AAU6VYL9</accession>
<feature type="compositionally biased region" description="Basic and acidic residues" evidence="1">
    <location>
        <begin position="18"/>
        <end position="30"/>
    </location>
</feature>
<reference evidence="2" key="1">
    <citation type="journal article" date="2024" name="J. Gen. Virol.">
        <title>Novel phages of Pseudomonas syringae unveil numerous potential auxiliary metabolic genes.</title>
        <authorList>
            <person name="Feltin C."/>
            <person name="Garneau J.R."/>
            <person name="Morris C.E."/>
            <person name="Berard A."/>
            <person name="Torres-Barcelo C."/>
        </authorList>
    </citation>
    <scope>NUCLEOTIDE SEQUENCE</scope>
</reference>
<evidence type="ECO:0000256" key="1">
    <source>
        <dbReference type="SAM" id="MobiDB-lite"/>
    </source>
</evidence>
<sequence>MSRPVKATDFANSYQYEQAKKNARKGDIGRRSGRRGTQAWGIWTDKE</sequence>
<proteinExistence type="predicted"/>
<feature type="region of interest" description="Disordered" evidence="1">
    <location>
        <begin position="18"/>
        <end position="47"/>
    </location>
</feature>
<protein>
    <submittedName>
        <fullName evidence="2">Uncharacterized protein</fullName>
    </submittedName>
</protein>
<name>A0AAU6VYL9_9VIRU</name>
<evidence type="ECO:0000313" key="2">
    <source>
        <dbReference type="EMBL" id="XAI69591.1"/>
    </source>
</evidence>
<dbReference type="EMBL" id="PP179311">
    <property type="protein sequence ID" value="XAI69591.1"/>
    <property type="molecule type" value="Genomic_DNA"/>
</dbReference>